<reference evidence="3" key="1">
    <citation type="submission" date="2022-10" db="EMBL/GenBank/DDBJ databases">
        <title>Determination and structural analysis of whole genome sequence of Sarocladium strictum F4-1.</title>
        <authorList>
            <person name="Hu L."/>
            <person name="Jiang Y."/>
        </authorList>
    </citation>
    <scope>NUCLEOTIDE SEQUENCE</scope>
    <source>
        <strain evidence="3">F4-1</strain>
    </source>
</reference>
<dbReference type="Proteomes" id="UP001175261">
    <property type="component" value="Unassembled WGS sequence"/>
</dbReference>
<comment type="caution">
    <text evidence="3">The sequence shown here is derived from an EMBL/GenBank/DDBJ whole genome shotgun (WGS) entry which is preliminary data.</text>
</comment>
<proteinExistence type="predicted"/>
<feature type="compositionally biased region" description="Gly residues" evidence="2">
    <location>
        <begin position="764"/>
        <end position="773"/>
    </location>
</feature>
<feature type="compositionally biased region" description="Polar residues" evidence="2">
    <location>
        <begin position="244"/>
        <end position="254"/>
    </location>
</feature>
<feature type="compositionally biased region" description="Polar residues" evidence="2">
    <location>
        <begin position="118"/>
        <end position="154"/>
    </location>
</feature>
<protein>
    <submittedName>
        <fullName evidence="3">Uncharacterized protein</fullName>
    </submittedName>
</protein>
<keyword evidence="4" id="KW-1185">Reference proteome</keyword>
<accession>A0AA39LC43</accession>
<feature type="region of interest" description="Disordered" evidence="2">
    <location>
        <begin position="486"/>
        <end position="521"/>
    </location>
</feature>
<sequence>MYQSSPRIHTHILYHQLSQPHPTVLPYLTFHPGTSFLFSPFTPPVLTMAASVRRLINHSRNRSQGLADSDPTSPLPLSSPSRKHKNAAHRTQLGLHALGKVGPTDSNSSGKAKILRISSPQLPDQATEDASASAMSGDITRSATVHSHRQNVTDATGRPSLHLGKQISSRRGKQRYPPLFMHQRPFKSVSPFSRSGKALQRSTSLRPGPPRPPRPDEAPRLSACRRPSLLKSISSDSFIQTRSSQRISLASSHPGSIIDGSQGELNSEEDNMLSEELRNFIIEADRAFQLGADPSLALPQKRHSIRQPDSPSPSRTESSTPRAVIPRPPIPRKSVGSGTSVRRKSSTSRPIKPSANDTGRIEGNSKNEAGANTSVTRRNSATALSHIKRVQKKSQPSATMPRKKVSWEARLEAKGGRWGLSEGMTEILTGQRFKKIEADEMLTPERWEELRAQREKERIAEAEEEARKEIGQNNSWIDIGLDTSEEELSPALSPSQSKSSSDSDRHLPRKPPLKDGQEARYEVGGEIPIIFQGSSYDDVMPPTRTGVLDSVNDALPPVPPPKSARRKLKSSLHNTGKTKDSDPSQMESLRLPGQALKSSTSSLYSTSSFSPRPATPLRRKLSASEDEGNIYLRSTPFTFTQPAFEHGAITFPKAEMGIRTFKMDDTLDWTAFQMAILGGADDVGDFVDEWEDARLSEELIEWFDGHGFEDWGRMVMEEETLCSDEEDTVLAPVSQPPKPNQYSIASMVSSSASSSTASFDSFGSQGGRLGNGSGATPPPLNIRRKQPPLPMLTAQCLPSNDGSLGSTRASIAQTKSPARGPAIVGGGGPGDVEEDEADAPMGFNLSKDLGEYLQWEAEYAYATDL</sequence>
<evidence type="ECO:0000313" key="3">
    <source>
        <dbReference type="EMBL" id="KAK0391818.1"/>
    </source>
</evidence>
<feature type="compositionally biased region" description="Low complexity" evidence="2">
    <location>
        <begin position="489"/>
        <end position="500"/>
    </location>
</feature>
<feature type="region of interest" description="Disordered" evidence="2">
    <location>
        <begin position="755"/>
        <end position="784"/>
    </location>
</feature>
<dbReference type="EMBL" id="JAPDFR010000001">
    <property type="protein sequence ID" value="KAK0391818.1"/>
    <property type="molecule type" value="Genomic_DNA"/>
</dbReference>
<name>A0AA39LC43_SARSR</name>
<organism evidence="3 4">
    <name type="scientific">Sarocladium strictum</name>
    <name type="common">Black bundle disease fungus</name>
    <name type="synonym">Acremonium strictum</name>
    <dbReference type="NCBI Taxonomy" id="5046"/>
    <lineage>
        <taxon>Eukaryota</taxon>
        <taxon>Fungi</taxon>
        <taxon>Dikarya</taxon>
        <taxon>Ascomycota</taxon>
        <taxon>Pezizomycotina</taxon>
        <taxon>Sordariomycetes</taxon>
        <taxon>Hypocreomycetidae</taxon>
        <taxon>Hypocreales</taxon>
        <taxon>Sarocladiaceae</taxon>
        <taxon>Sarocladium</taxon>
    </lineage>
</organism>
<feature type="compositionally biased region" description="Low complexity" evidence="2">
    <location>
        <begin position="68"/>
        <end position="80"/>
    </location>
</feature>
<gene>
    <name evidence="3" type="ORF">NLU13_1317</name>
</gene>
<evidence type="ECO:0000256" key="2">
    <source>
        <dbReference type="SAM" id="MobiDB-lite"/>
    </source>
</evidence>
<dbReference type="AlphaFoldDB" id="A0AA39LC43"/>
<feature type="region of interest" description="Disordered" evidence="2">
    <location>
        <begin position="244"/>
        <end position="269"/>
    </location>
</feature>
<feature type="compositionally biased region" description="Low complexity" evidence="2">
    <location>
        <begin position="598"/>
        <end position="610"/>
    </location>
</feature>
<evidence type="ECO:0000313" key="4">
    <source>
        <dbReference type="Proteomes" id="UP001175261"/>
    </source>
</evidence>
<feature type="region of interest" description="Disordered" evidence="2">
    <location>
        <begin position="533"/>
        <end position="622"/>
    </location>
</feature>
<feature type="compositionally biased region" description="Polar residues" evidence="2">
    <location>
        <begin position="366"/>
        <end position="383"/>
    </location>
</feature>
<evidence type="ECO:0000256" key="1">
    <source>
        <dbReference type="SAM" id="Coils"/>
    </source>
</evidence>
<feature type="compositionally biased region" description="Low complexity" evidence="2">
    <location>
        <begin position="308"/>
        <end position="322"/>
    </location>
</feature>
<feature type="coiled-coil region" evidence="1">
    <location>
        <begin position="445"/>
        <end position="472"/>
    </location>
</feature>
<keyword evidence="1" id="KW-0175">Coiled coil</keyword>
<feature type="region of interest" description="Disordered" evidence="2">
    <location>
        <begin position="295"/>
        <end position="406"/>
    </location>
</feature>
<feature type="region of interest" description="Disordered" evidence="2">
    <location>
        <begin position="117"/>
        <end position="223"/>
    </location>
</feature>
<feature type="region of interest" description="Disordered" evidence="2">
    <location>
        <begin position="60"/>
        <end position="89"/>
    </location>
</feature>
<feature type="compositionally biased region" description="Basic and acidic residues" evidence="2">
    <location>
        <begin position="501"/>
        <end position="521"/>
    </location>
</feature>